<keyword evidence="1" id="KW-0472">Membrane</keyword>
<dbReference type="AlphaFoldDB" id="A0A373F4I6"/>
<keyword evidence="1" id="KW-0812">Transmembrane</keyword>
<feature type="transmembrane region" description="Helical" evidence="1">
    <location>
        <begin position="39"/>
        <end position="58"/>
    </location>
</feature>
<feature type="transmembrane region" description="Helical" evidence="1">
    <location>
        <begin position="7"/>
        <end position="27"/>
    </location>
</feature>
<organism evidence="2 3">
    <name type="scientific">Comamonas testosteroni</name>
    <name type="common">Pseudomonas testosteroni</name>
    <dbReference type="NCBI Taxonomy" id="285"/>
    <lineage>
        <taxon>Bacteria</taxon>
        <taxon>Pseudomonadati</taxon>
        <taxon>Pseudomonadota</taxon>
        <taxon>Betaproteobacteria</taxon>
        <taxon>Burkholderiales</taxon>
        <taxon>Comamonadaceae</taxon>
        <taxon>Comamonas</taxon>
    </lineage>
</organism>
<proteinExistence type="predicted"/>
<evidence type="ECO:0000313" key="3">
    <source>
        <dbReference type="Proteomes" id="UP000261948"/>
    </source>
</evidence>
<keyword evidence="3" id="KW-1185">Reference proteome</keyword>
<keyword evidence="1" id="KW-1133">Transmembrane helix</keyword>
<gene>
    <name evidence="2" type="ORF">DZC30_22450</name>
</gene>
<name>A0A373F4I6_COMTE</name>
<protein>
    <submittedName>
        <fullName evidence="2">Uncharacterized protein</fullName>
    </submittedName>
</protein>
<dbReference type="EMBL" id="QURR01000062">
    <property type="protein sequence ID" value="RGE39036.1"/>
    <property type="molecule type" value="Genomic_DNA"/>
</dbReference>
<comment type="caution">
    <text evidence="2">The sequence shown here is derived from an EMBL/GenBank/DDBJ whole genome shotgun (WGS) entry which is preliminary data.</text>
</comment>
<evidence type="ECO:0000256" key="1">
    <source>
        <dbReference type="SAM" id="Phobius"/>
    </source>
</evidence>
<reference evidence="2 3" key="1">
    <citation type="submission" date="2018-08" db="EMBL/GenBank/DDBJ databases">
        <title>Comamonas testosteroni strain SWCO2.</title>
        <authorList>
            <person name="Jiang N."/>
            <person name="Zhang X.Z."/>
        </authorList>
    </citation>
    <scope>NUCLEOTIDE SEQUENCE [LARGE SCALE GENOMIC DNA]</scope>
    <source>
        <strain evidence="2 3">SWCO2</strain>
    </source>
</reference>
<evidence type="ECO:0000313" key="2">
    <source>
        <dbReference type="EMBL" id="RGE39036.1"/>
    </source>
</evidence>
<dbReference type="Proteomes" id="UP000261948">
    <property type="component" value="Unassembled WGS sequence"/>
</dbReference>
<sequence length="68" mass="7246">MKDQWQFIAALISSLMGALLICTGLSFGIEEGFGFKNSSLLVGGLGWITTGIGVALILQKKWNSEVAN</sequence>
<accession>A0A373F4I6</accession>